<feature type="region of interest" description="Disordered" evidence="2">
    <location>
        <begin position="556"/>
        <end position="610"/>
    </location>
</feature>
<dbReference type="GO" id="GO:0005096">
    <property type="term" value="F:GTPase activator activity"/>
    <property type="evidence" value="ECO:0007669"/>
    <property type="project" value="UniProtKB-KW"/>
</dbReference>
<name>A0A3M0K9U9_HIRRU</name>
<dbReference type="OrthoDB" id="10264062at2759"/>
<evidence type="ECO:0000313" key="5">
    <source>
        <dbReference type="Proteomes" id="UP000269221"/>
    </source>
</evidence>
<dbReference type="SUPFAM" id="SSF47923">
    <property type="entry name" value="Ypt/Rab-GAP domain of gyp1p"/>
    <property type="match status" value="2"/>
</dbReference>
<dbReference type="GO" id="GO:0005737">
    <property type="term" value="C:cytoplasm"/>
    <property type="evidence" value="ECO:0007669"/>
    <property type="project" value="UniProtKB-ARBA"/>
</dbReference>
<evidence type="ECO:0000256" key="1">
    <source>
        <dbReference type="ARBA" id="ARBA00022468"/>
    </source>
</evidence>
<dbReference type="EMBL" id="QRBI01000112">
    <property type="protein sequence ID" value="RMC09953.1"/>
    <property type="molecule type" value="Genomic_DNA"/>
</dbReference>
<accession>A0A3M0K9U9</accession>
<sequence length="610" mass="70181">MEPGWSPARCRGQLCPKVGVVYEQEGVFIHSSCGKNDDQDSLIAGILRVIEKENEVVVDWRSLDETLDTSNILCAGKDSSSVVEWTQTPKEKCSRGADRPSSYEAEWDMVTTVSFKKKPHSNGDATTHANGESKWSFLFSLTDLKSIKQNKEGMGWSYLVFCLKDDVKLPALHFHRGDSKPLIKCLEKHVALNESPHDERVLLVKTQKSLSQSFENLFDEPSYGLLQKWKKDPYIVTMGKFSKVTNYIVGSLRSSDPSNQRRPPSEMADFLNDTIPGLKINQQEEPGFEVITRIDLGKQPEVSRREPVSAEEWAKNMDSEGRILDVDYIKRLIFKGGLCHTLRKEAWKFLLGYFPWNSTKEERANLQKRKTDEYFRMKLQWKSVSEEQEKRNSRLRDYRSLIEKDVNRTDRTNKFYEGEDNPGLILLHDILMTYCMYDFDLESQDSGYLYFCFRWLLIRFKREFSFQDILRLWEVMWTELPCQNFHLLLCCAILESEKQQIMDKHYGFNEILKHINELSMKIDVEYILCKAEAISMQMMNCKELPQTVSEILGIENSSVTPDSDTGEDESGTELSCPTSLYQSVSTPVVSANGTRDGAQQTAETQSLTPA</sequence>
<reference evidence="4 5" key="1">
    <citation type="submission" date="2018-07" db="EMBL/GenBank/DDBJ databases">
        <title>A high quality draft genome assembly of the barn swallow (H. rustica rustica).</title>
        <authorList>
            <person name="Formenti G."/>
            <person name="Chiara M."/>
            <person name="Poveda L."/>
            <person name="Francoijs K.-J."/>
            <person name="Bonisoli-Alquati A."/>
            <person name="Canova L."/>
            <person name="Gianfranceschi L."/>
            <person name="Horner D.S."/>
            <person name="Saino N."/>
        </authorList>
    </citation>
    <scope>NUCLEOTIDE SEQUENCE [LARGE SCALE GENOMIC DNA]</scope>
    <source>
        <strain evidence="4">Chelidonia</strain>
        <tissue evidence="4">Blood</tissue>
    </source>
</reference>
<keyword evidence="5" id="KW-1185">Reference proteome</keyword>
<evidence type="ECO:0000259" key="3">
    <source>
        <dbReference type="SMART" id="SM00164"/>
    </source>
</evidence>
<dbReference type="SMART" id="SM00164">
    <property type="entry name" value="TBC"/>
    <property type="match status" value="1"/>
</dbReference>
<evidence type="ECO:0000256" key="2">
    <source>
        <dbReference type="SAM" id="MobiDB-lite"/>
    </source>
</evidence>
<comment type="caution">
    <text evidence="4">The sequence shown here is derived from an EMBL/GenBank/DDBJ whole genome shotgun (WGS) entry which is preliminary data.</text>
</comment>
<dbReference type="STRING" id="333673.A0A3M0K9U9"/>
<feature type="domain" description="Rab-GAP TBC" evidence="3">
    <location>
        <begin position="334"/>
        <end position="505"/>
    </location>
</feature>
<protein>
    <recommendedName>
        <fullName evidence="3">Rab-GAP TBC domain-containing protein</fullName>
    </recommendedName>
</protein>
<dbReference type="FunFam" id="1.10.472.80:FF:000005">
    <property type="entry name" value="TBC1 domain family member 15"/>
    <property type="match status" value="1"/>
</dbReference>
<keyword evidence="1" id="KW-0343">GTPase activation</keyword>
<feature type="compositionally biased region" description="Polar residues" evidence="2">
    <location>
        <begin position="572"/>
        <end position="610"/>
    </location>
</feature>
<dbReference type="Pfam" id="PF00566">
    <property type="entry name" value="RabGAP-TBC"/>
    <property type="match status" value="2"/>
</dbReference>
<organism evidence="4 5">
    <name type="scientific">Hirundo rustica rustica</name>
    <dbReference type="NCBI Taxonomy" id="333673"/>
    <lineage>
        <taxon>Eukaryota</taxon>
        <taxon>Metazoa</taxon>
        <taxon>Chordata</taxon>
        <taxon>Craniata</taxon>
        <taxon>Vertebrata</taxon>
        <taxon>Euteleostomi</taxon>
        <taxon>Archelosauria</taxon>
        <taxon>Archosauria</taxon>
        <taxon>Dinosauria</taxon>
        <taxon>Saurischia</taxon>
        <taxon>Theropoda</taxon>
        <taxon>Coelurosauria</taxon>
        <taxon>Aves</taxon>
        <taxon>Neognathae</taxon>
        <taxon>Neoaves</taxon>
        <taxon>Telluraves</taxon>
        <taxon>Australaves</taxon>
        <taxon>Passeriformes</taxon>
        <taxon>Sylvioidea</taxon>
        <taxon>Hirundinidae</taxon>
        <taxon>Hirundo</taxon>
    </lineage>
</organism>
<dbReference type="InterPro" id="IPR021935">
    <property type="entry name" value="SGSM1/2_RBD"/>
</dbReference>
<dbReference type="AlphaFoldDB" id="A0A3M0K9U9"/>
<evidence type="ECO:0000313" key="4">
    <source>
        <dbReference type="EMBL" id="RMC09953.1"/>
    </source>
</evidence>
<dbReference type="PANTHER" id="PTHR22957">
    <property type="entry name" value="TBC1 DOMAIN FAMILY MEMBER GTPASE-ACTIVATING PROTEIN"/>
    <property type="match status" value="1"/>
</dbReference>
<dbReference type="InterPro" id="IPR035969">
    <property type="entry name" value="Rab-GAP_TBC_sf"/>
</dbReference>
<dbReference type="Gene3D" id="1.10.472.80">
    <property type="entry name" value="Ypt/Rab-GAP domain of gyp1p, domain 3"/>
    <property type="match status" value="1"/>
</dbReference>
<gene>
    <name evidence="4" type="ORF">DUI87_12740</name>
</gene>
<proteinExistence type="predicted"/>
<dbReference type="PANTHER" id="PTHR22957:SF300">
    <property type="entry name" value="TBC1 DOMAIN FAMILY MEMBER 15"/>
    <property type="match status" value="1"/>
</dbReference>
<dbReference type="Pfam" id="PF12068">
    <property type="entry name" value="PH_RBD"/>
    <property type="match status" value="1"/>
</dbReference>
<dbReference type="InterPro" id="IPR000195">
    <property type="entry name" value="Rab-GAP-TBC_dom"/>
</dbReference>
<dbReference type="Proteomes" id="UP000269221">
    <property type="component" value="Unassembled WGS sequence"/>
</dbReference>